<keyword evidence="1" id="KW-0732">Signal</keyword>
<reference evidence="3 4" key="1">
    <citation type="submission" date="2018-06" db="EMBL/GenBank/DDBJ databases">
        <authorList>
            <consortium name="Pathogen Informatics"/>
            <person name="Doyle S."/>
        </authorList>
    </citation>
    <scope>NUCLEOTIDE SEQUENCE [LARGE SCALE GENOMIC DNA]</scope>
    <source>
        <strain evidence="3 4">NCTC13316</strain>
    </source>
</reference>
<feature type="domain" description="Peptidase M15C" evidence="2">
    <location>
        <begin position="187"/>
        <end position="262"/>
    </location>
</feature>
<proteinExistence type="predicted"/>
<protein>
    <recommendedName>
        <fullName evidence="2">Peptidase M15C domain-containing protein</fullName>
    </recommendedName>
</protein>
<gene>
    <name evidence="3" type="ORF">NCTC13316_00946</name>
</gene>
<dbReference type="EMBL" id="UGOD01000001">
    <property type="protein sequence ID" value="STX50858.1"/>
    <property type="molecule type" value="Genomic_DNA"/>
</dbReference>
<keyword evidence="4" id="KW-1185">Reference proteome</keyword>
<dbReference type="AlphaFoldDB" id="A0A378JJI8"/>
<sequence length="270" mass="31847">MKFLRNKLFILGLLSLNTNVYADLTDLHRLQQAYPEYIKSISKDYIVWADGTHMATKDKRTNKTPQEKLDFPSLTDQIKNVCYELGIPADPKAFRPKADPGRIRYEPFFRKMYGNSKEEVKTHLVTIYWMPNQFGNKYPLRVTTVNQVNQKLQKISQELENLVTKHPEYIPFLSNPGGTFNWRLIANTNRLSNHSFGMTIDINSTNADYWQWDLKTKGKPINETTPLTYHNNIPWEIVPIFEKYGFIWGGKWYHYDTMHFEYRPELLLPC</sequence>
<dbReference type="GO" id="GO:0008233">
    <property type="term" value="F:peptidase activity"/>
    <property type="evidence" value="ECO:0007669"/>
    <property type="project" value="InterPro"/>
</dbReference>
<dbReference type="Pfam" id="PF13539">
    <property type="entry name" value="Peptidase_M15_4"/>
    <property type="match status" value="1"/>
</dbReference>
<feature type="signal peptide" evidence="1">
    <location>
        <begin position="1"/>
        <end position="22"/>
    </location>
</feature>
<evidence type="ECO:0000313" key="4">
    <source>
        <dbReference type="Proteomes" id="UP000254794"/>
    </source>
</evidence>
<dbReference type="InterPro" id="IPR009045">
    <property type="entry name" value="Zn_M74/Hedgehog-like"/>
</dbReference>
<evidence type="ECO:0000259" key="2">
    <source>
        <dbReference type="Pfam" id="PF13539"/>
    </source>
</evidence>
<evidence type="ECO:0000256" key="1">
    <source>
        <dbReference type="SAM" id="SignalP"/>
    </source>
</evidence>
<dbReference type="InterPro" id="IPR039561">
    <property type="entry name" value="Peptidase_M15C"/>
</dbReference>
<dbReference type="SUPFAM" id="SSF55166">
    <property type="entry name" value="Hedgehog/DD-peptidase"/>
    <property type="match status" value="1"/>
</dbReference>
<dbReference type="Gene3D" id="3.30.1380.10">
    <property type="match status" value="1"/>
</dbReference>
<dbReference type="RefSeq" id="WP_207385796.1">
    <property type="nucleotide sequence ID" value="NZ_CAAAHP010000007.1"/>
</dbReference>
<dbReference type="Proteomes" id="UP000254794">
    <property type="component" value="Unassembled WGS sequence"/>
</dbReference>
<evidence type="ECO:0000313" key="3">
    <source>
        <dbReference type="EMBL" id="STX50858.1"/>
    </source>
</evidence>
<name>A0A378JJI8_9GAMM</name>
<organism evidence="3 4">
    <name type="scientific">Legionella busanensis</name>
    <dbReference type="NCBI Taxonomy" id="190655"/>
    <lineage>
        <taxon>Bacteria</taxon>
        <taxon>Pseudomonadati</taxon>
        <taxon>Pseudomonadota</taxon>
        <taxon>Gammaproteobacteria</taxon>
        <taxon>Legionellales</taxon>
        <taxon>Legionellaceae</taxon>
        <taxon>Legionella</taxon>
    </lineage>
</organism>
<feature type="chain" id="PRO_5016912476" description="Peptidase M15C domain-containing protein" evidence="1">
    <location>
        <begin position="23"/>
        <end position="270"/>
    </location>
</feature>
<accession>A0A378JJI8</accession>